<keyword evidence="7" id="KW-0456">Lyase</keyword>
<dbReference type="Pfam" id="PF02586">
    <property type="entry name" value="SRAP"/>
    <property type="match status" value="1"/>
</dbReference>
<evidence type="ECO:0000256" key="6">
    <source>
        <dbReference type="ARBA" id="ARBA00023125"/>
    </source>
</evidence>
<reference evidence="9 10" key="1">
    <citation type="submission" date="2020-05" db="EMBL/GenBank/DDBJ databases">
        <title>Ceratocystis lukuohia genome.</title>
        <authorList>
            <person name="Harrington T.C."/>
            <person name="Kim K."/>
            <person name="Mayers C.G."/>
        </authorList>
    </citation>
    <scope>NUCLEOTIDE SEQUENCE [LARGE SCALE GENOMIC DNA]</scope>
    <source>
        <strain evidence="9 10">C4212</strain>
    </source>
</reference>
<feature type="compositionally biased region" description="Polar residues" evidence="8">
    <location>
        <begin position="350"/>
        <end position="368"/>
    </location>
</feature>
<keyword evidence="6" id="KW-0238">DNA-binding</keyword>
<dbReference type="Proteomes" id="UP001610728">
    <property type="component" value="Unassembled WGS sequence"/>
</dbReference>
<organism evidence="9 10">
    <name type="scientific">Ceratocystis lukuohia</name>
    <dbReference type="NCBI Taxonomy" id="2019550"/>
    <lineage>
        <taxon>Eukaryota</taxon>
        <taxon>Fungi</taxon>
        <taxon>Dikarya</taxon>
        <taxon>Ascomycota</taxon>
        <taxon>Pezizomycotina</taxon>
        <taxon>Sordariomycetes</taxon>
        <taxon>Hypocreomycetidae</taxon>
        <taxon>Microascales</taxon>
        <taxon>Ceratocystidaceae</taxon>
        <taxon>Ceratocystis</taxon>
    </lineage>
</organism>
<evidence type="ECO:0000256" key="4">
    <source>
        <dbReference type="ARBA" id="ARBA00022801"/>
    </source>
</evidence>
<evidence type="ECO:0000256" key="3">
    <source>
        <dbReference type="ARBA" id="ARBA00022763"/>
    </source>
</evidence>
<dbReference type="PANTHER" id="PTHR13604:SF0">
    <property type="entry name" value="ABASIC SITE PROCESSING PROTEIN HMCES"/>
    <property type="match status" value="1"/>
</dbReference>
<evidence type="ECO:0000256" key="7">
    <source>
        <dbReference type="ARBA" id="ARBA00023239"/>
    </source>
</evidence>
<sequence>MCGRYAQALRPSQVRRQLQEENMVINEAPEDNSPDAPNTTHNFAPTNQGLVCRANSAHFVRQESSDDNGTAPELKTRQHYKLQTMKWGLIPSWTKHPPDYKFTMRTINCRSDSLAGSSGMWTSIKTHKRCIVIAQGFFEWLNRGTDKVPHYVKRKDGKLLCMAGLWDCTRYEAVGSPLPHSREELYTYTIVTTNSNPQLRFLHDRMPVILDPGSDALQMWLDLSKTVWEDDLQNILRPFNGKLEVYPVTREVGKVGKDSPMFVVPVNSWENKSNIANFFQVSSMKKEGSPTTTSKLSTEESSLKAAKTEPSQDPGPPMDSTKTANTVSHKRFAPNEPPRSPLPPSKKCKTSIQHSSSNQQTVSATQSSKLREKQTGLSKAGANKGHAKITSFFGKS</sequence>
<proteinExistence type="inferred from homology"/>
<dbReference type="EMBL" id="JABSNW010000004">
    <property type="protein sequence ID" value="KAL2887926.1"/>
    <property type="molecule type" value="Genomic_DNA"/>
</dbReference>
<evidence type="ECO:0000256" key="5">
    <source>
        <dbReference type="ARBA" id="ARBA00023124"/>
    </source>
</evidence>
<comment type="similarity">
    <text evidence="1">Belongs to the SOS response-associated peptidase family.</text>
</comment>
<keyword evidence="5" id="KW-0190">Covalent protein-DNA linkage</keyword>
<evidence type="ECO:0000256" key="2">
    <source>
        <dbReference type="ARBA" id="ARBA00022670"/>
    </source>
</evidence>
<gene>
    <name evidence="9" type="ORF">HOO65_040263</name>
</gene>
<dbReference type="PANTHER" id="PTHR13604">
    <property type="entry name" value="DC12-RELATED"/>
    <property type="match status" value="1"/>
</dbReference>
<evidence type="ECO:0000313" key="9">
    <source>
        <dbReference type="EMBL" id="KAL2887926.1"/>
    </source>
</evidence>
<evidence type="ECO:0000256" key="1">
    <source>
        <dbReference type="ARBA" id="ARBA00008136"/>
    </source>
</evidence>
<name>A0ABR4MI18_9PEZI</name>
<evidence type="ECO:0000313" key="10">
    <source>
        <dbReference type="Proteomes" id="UP001610728"/>
    </source>
</evidence>
<dbReference type="GeneID" id="98118039"/>
<dbReference type="RefSeq" id="XP_070859106.1">
    <property type="nucleotide sequence ID" value="XM_071002860.1"/>
</dbReference>
<feature type="region of interest" description="Disordered" evidence="8">
    <location>
        <begin position="284"/>
        <end position="396"/>
    </location>
</feature>
<evidence type="ECO:0000256" key="8">
    <source>
        <dbReference type="SAM" id="MobiDB-lite"/>
    </source>
</evidence>
<dbReference type="InterPro" id="IPR036590">
    <property type="entry name" value="SRAP-like"/>
</dbReference>
<comment type="caution">
    <text evidence="9">The sequence shown here is derived from an EMBL/GenBank/DDBJ whole genome shotgun (WGS) entry which is preliminary data.</text>
</comment>
<dbReference type="InterPro" id="IPR003738">
    <property type="entry name" value="SRAP"/>
</dbReference>
<keyword evidence="10" id="KW-1185">Reference proteome</keyword>
<keyword evidence="4" id="KW-0378">Hydrolase</keyword>
<dbReference type="Gene3D" id="3.90.1680.10">
    <property type="entry name" value="SOS response associated peptidase-like"/>
    <property type="match status" value="1"/>
</dbReference>
<protein>
    <submittedName>
        <fullName evidence="9">Embryonic stem cell-specific 5-hydroxymethylcytosine-binding protein</fullName>
    </submittedName>
</protein>
<accession>A0ABR4MI18</accession>
<keyword evidence="3" id="KW-0227">DNA damage</keyword>
<keyword evidence="2" id="KW-0645">Protease</keyword>
<dbReference type="SUPFAM" id="SSF143081">
    <property type="entry name" value="BB1717-like"/>
    <property type="match status" value="1"/>
</dbReference>
<feature type="compositionally biased region" description="Pro residues" evidence="8">
    <location>
        <begin position="335"/>
        <end position="344"/>
    </location>
</feature>